<organism evidence="4 5">
    <name type="scientific">Eubacterium oxidoreducens</name>
    <dbReference type="NCBI Taxonomy" id="1732"/>
    <lineage>
        <taxon>Bacteria</taxon>
        <taxon>Bacillati</taxon>
        <taxon>Bacillota</taxon>
        <taxon>Clostridia</taxon>
        <taxon>Eubacteriales</taxon>
        <taxon>Eubacteriaceae</taxon>
        <taxon>Eubacterium</taxon>
    </lineage>
</organism>
<dbReference type="InterPro" id="IPR007394">
    <property type="entry name" value="UPF0122"/>
</dbReference>
<reference evidence="4 5" key="1">
    <citation type="submission" date="2016-10" db="EMBL/GenBank/DDBJ databases">
        <authorList>
            <person name="de Groot N.N."/>
        </authorList>
    </citation>
    <scope>NUCLEOTIDE SEQUENCE [LARGE SCALE GENOMIC DNA]</scope>
    <source>
        <strain evidence="4 5">DSM 3217</strain>
    </source>
</reference>
<dbReference type="PANTHER" id="PTHR40083">
    <property type="entry name" value="UPF0122 PROTEIN CBO2450/CLC_2298"/>
    <property type="match status" value="1"/>
</dbReference>
<dbReference type="STRING" id="1732.SAMN02910417_01506"/>
<dbReference type="EMBL" id="FMXR01000010">
    <property type="protein sequence ID" value="SDB19921.1"/>
    <property type="molecule type" value="Genomic_DNA"/>
</dbReference>
<sequence length="110" mass="13164">MDEKIRQAYLYDFYGELLKERQRMIFEDYVLNDLSLAEIAADEGITRQGVHDMVKRCTQTLEGYEQKLHLLERFMQIRKQIGAIQELTQQDDKQSLERIRKISQLILEEL</sequence>
<protein>
    <recommendedName>
        <fullName evidence="3">UPF0122 protein SAMN02910417_01506</fullName>
    </recommendedName>
</protein>
<accession>A0A1G6BH21</accession>
<evidence type="ECO:0000256" key="2">
    <source>
        <dbReference type="ARBA" id="ARBA00024764"/>
    </source>
</evidence>
<dbReference type="Pfam" id="PF04297">
    <property type="entry name" value="UPF0122"/>
    <property type="match status" value="1"/>
</dbReference>
<dbReference type="SUPFAM" id="SSF88659">
    <property type="entry name" value="Sigma3 and sigma4 domains of RNA polymerase sigma factors"/>
    <property type="match status" value="1"/>
</dbReference>
<dbReference type="NCBIfam" id="NF045758">
    <property type="entry name" value="YlxM"/>
    <property type="match status" value="1"/>
</dbReference>
<evidence type="ECO:0000256" key="1">
    <source>
        <dbReference type="ARBA" id="ARBA00008720"/>
    </source>
</evidence>
<dbReference type="OrthoDB" id="6392at2"/>
<keyword evidence="5" id="KW-1185">Reference proteome</keyword>
<evidence type="ECO:0000313" key="5">
    <source>
        <dbReference type="Proteomes" id="UP000199228"/>
    </source>
</evidence>
<comment type="similarity">
    <text evidence="1 3">Belongs to the UPF0122 family.</text>
</comment>
<name>A0A1G6BH21_EUBOX</name>
<dbReference type="InterPro" id="IPR036388">
    <property type="entry name" value="WH-like_DNA-bd_sf"/>
</dbReference>
<dbReference type="PANTHER" id="PTHR40083:SF1">
    <property type="entry name" value="UPF0122 PROTEIN YLXM"/>
    <property type="match status" value="1"/>
</dbReference>
<dbReference type="InterPro" id="IPR054831">
    <property type="entry name" value="UPF0122_fam_protein"/>
</dbReference>
<dbReference type="RefSeq" id="WP_090173750.1">
    <property type="nucleotide sequence ID" value="NZ_FMXR01000010.1"/>
</dbReference>
<dbReference type="Gene3D" id="1.10.10.10">
    <property type="entry name" value="Winged helix-like DNA-binding domain superfamily/Winged helix DNA-binding domain"/>
    <property type="match status" value="1"/>
</dbReference>
<dbReference type="AlphaFoldDB" id="A0A1G6BH21"/>
<dbReference type="Proteomes" id="UP000199228">
    <property type="component" value="Unassembled WGS sequence"/>
</dbReference>
<evidence type="ECO:0000256" key="3">
    <source>
        <dbReference type="HAMAP-Rule" id="MF_00245"/>
    </source>
</evidence>
<dbReference type="HAMAP" id="MF_00245">
    <property type="entry name" value="UPF0122"/>
    <property type="match status" value="1"/>
</dbReference>
<proteinExistence type="inferred from homology"/>
<evidence type="ECO:0000313" key="4">
    <source>
        <dbReference type="EMBL" id="SDB19921.1"/>
    </source>
</evidence>
<comment type="function">
    <text evidence="2 3">Might take part in the signal recognition particle (SRP) pathway. This is inferred from the conservation of its genetic proximity to ftsY/ffh. May be a regulatory protein.</text>
</comment>
<dbReference type="InterPro" id="IPR013324">
    <property type="entry name" value="RNA_pol_sigma_r3/r4-like"/>
</dbReference>
<gene>
    <name evidence="4" type="ORF">SAMN02910417_01506</name>
</gene>